<dbReference type="EMBL" id="CP097770">
    <property type="protein sequence ID" value="URJ50484.2"/>
    <property type="molecule type" value="Genomic_DNA"/>
</dbReference>
<gene>
    <name evidence="3" type="ORF">MF626_004956</name>
</gene>
<sequence length="335" mass="37274">MFENQRILVTGGTGSWGHELVTQLLPRNPKEVIIFSRGESSQVAMNRQFEDERLSFCIGDIRDKDALTTACQGVDYVFHLAALKHVPVCEDQPYEALKTNVVGTQNVIEAAVANQVKKVIYISTDKAANPSNFYGMTKAIGEKLMVYANLLNSDTRFVTVRGGNVLGTNGSVVHLFQSQIRQKGKVSITDMNMTRFFLTLRDAISLLFKASVESVGGEIFIMTMPTCRIVDLAEVLIEDSGVENVEIVEKGVRPGEKIHEILMSDFESLTTVVYDEQYLVILPTLNIPQLKDRYNQCPPVSFSSFSSEFNLMSKEEIRSILQSGGSSNEAAYFGW</sequence>
<protein>
    <submittedName>
        <fullName evidence="3">Polysaccharide biosynthesis protein</fullName>
    </submittedName>
</protein>
<feature type="domain" description="Polysaccharide biosynthesis protein CapD-like" evidence="2">
    <location>
        <begin position="7"/>
        <end position="279"/>
    </location>
</feature>
<dbReference type="InterPro" id="IPR003869">
    <property type="entry name" value="Polysac_CapD-like"/>
</dbReference>
<evidence type="ECO:0000259" key="2">
    <source>
        <dbReference type="Pfam" id="PF02719"/>
    </source>
</evidence>
<name>A0AAE9L6T5_PAEPO</name>
<dbReference type="PANTHER" id="PTHR43318:SF2">
    <property type="entry name" value="UDP-N-ACETYLGLUCOSAMINE 4,6-DEHYDRATASE (INVERTING)"/>
    <property type="match status" value="1"/>
</dbReference>
<organism evidence="3 4">
    <name type="scientific">Paenibacillus polymyxa</name>
    <name type="common">Bacillus polymyxa</name>
    <dbReference type="NCBI Taxonomy" id="1406"/>
    <lineage>
        <taxon>Bacteria</taxon>
        <taxon>Bacillati</taxon>
        <taxon>Bacillota</taxon>
        <taxon>Bacilli</taxon>
        <taxon>Bacillales</taxon>
        <taxon>Paenibacillaceae</taxon>
        <taxon>Paenibacillus</taxon>
    </lineage>
</organism>
<accession>A0AAE9L6T5</accession>
<reference evidence="3" key="1">
    <citation type="submission" date="2022-11" db="EMBL/GenBank/DDBJ databases">
        <authorList>
            <person name="Vasilchenko N.G."/>
            <person name="Prazdnova E.V."/>
            <person name="Gorovtsov A.V."/>
            <person name="Chistyakov V.A."/>
            <person name="Pak M.L."/>
        </authorList>
    </citation>
    <scope>NUCLEOTIDE SEQUENCE</scope>
    <source>
        <strain evidence="3">R 4.5</strain>
    </source>
</reference>
<dbReference type="PANTHER" id="PTHR43318">
    <property type="entry name" value="UDP-N-ACETYLGLUCOSAMINE 4,6-DEHYDRATASE"/>
    <property type="match status" value="1"/>
</dbReference>
<dbReference type="Pfam" id="PF02719">
    <property type="entry name" value="Polysacc_synt_2"/>
    <property type="match status" value="1"/>
</dbReference>
<evidence type="ECO:0000256" key="1">
    <source>
        <dbReference type="ARBA" id="ARBA00007430"/>
    </source>
</evidence>
<dbReference type="InterPro" id="IPR051203">
    <property type="entry name" value="Polysaccharide_Synthase-Rel"/>
</dbReference>
<dbReference type="Gene3D" id="3.40.50.720">
    <property type="entry name" value="NAD(P)-binding Rossmann-like Domain"/>
    <property type="match status" value="1"/>
</dbReference>
<dbReference type="CDD" id="cd05237">
    <property type="entry name" value="UDP_invert_4-6DH_SDR_e"/>
    <property type="match status" value="1"/>
</dbReference>
<comment type="similarity">
    <text evidence="1">Belongs to the polysaccharide synthase family.</text>
</comment>
<dbReference type="Proteomes" id="UP001055784">
    <property type="component" value="Chromosome"/>
</dbReference>
<evidence type="ECO:0000313" key="3">
    <source>
        <dbReference type="EMBL" id="URJ50484.2"/>
    </source>
</evidence>
<dbReference type="AlphaFoldDB" id="A0AAE9L6T5"/>
<dbReference type="SUPFAM" id="SSF51735">
    <property type="entry name" value="NAD(P)-binding Rossmann-fold domains"/>
    <property type="match status" value="1"/>
</dbReference>
<proteinExistence type="inferred from homology"/>
<evidence type="ECO:0000313" key="4">
    <source>
        <dbReference type="Proteomes" id="UP001055784"/>
    </source>
</evidence>
<dbReference type="InterPro" id="IPR036291">
    <property type="entry name" value="NAD(P)-bd_dom_sf"/>
</dbReference>